<dbReference type="Gene3D" id="3.10.180.10">
    <property type="entry name" value="2,3-Dihydroxybiphenyl 1,2-Dioxygenase, domain 1"/>
    <property type="match status" value="1"/>
</dbReference>
<sequence length="203" mass="23355">MLFHYHFWTPDVEEMERFYQEAGFQTYQRIGKSEGSFQDFSPPLTWEDFRGQAILFRIIEMRKGMINVTFGHGKKIQFDHIGFLVSPSEHEEICDRAKRLGWSVEHNPKRTFLATPYQFEIELQTDRSYLASDSAAAIRQMTLQLPQEGLLEDLRILFGEEIPGIRLQKGPAAMLTEVDMSGFPSPVEATTLLDPCGVRLSFS</sequence>
<dbReference type="SUPFAM" id="SSF54593">
    <property type="entry name" value="Glyoxalase/Bleomycin resistance protein/Dihydroxybiphenyl dioxygenase"/>
    <property type="match status" value="1"/>
</dbReference>
<dbReference type="Proteomes" id="UP000677234">
    <property type="component" value="Chromosome"/>
</dbReference>
<proteinExistence type="predicted"/>
<organism evidence="1 3">
    <name type="scientific">Brevibacillus composti</name>
    <dbReference type="NCBI Taxonomy" id="2796470"/>
    <lineage>
        <taxon>Bacteria</taxon>
        <taxon>Bacillati</taxon>
        <taxon>Bacillota</taxon>
        <taxon>Bacilli</taxon>
        <taxon>Bacillales</taxon>
        <taxon>Paenibacillaceae</taxon>
        <taxon>Brevibacillus</taxon>
    </lineage>
</organism>
<dbReference type="EMBL" id="CP066308">
    <property type="protein sequence ID" value="QQE72814.1"/>
    <property type="molecule type" value="Genomic_DNA"/>
</dbReference>
<dbReference type="AlphaFoldDB" id="A0A7T5EHN7"/>
<evidence type="ECO:0000313" key="1">
    <source>
        <dbReference type="EMBL" id="QQE72814.1"/>
    </source>
</evidence>
<reference evidence="1 3" key="1">
    <citation type="submission" date="2020-12" db="EMBL/GenBank/DDBJ databases">
        <title>strain FJAT-54423T represents a novel species of the genus Brevibacillus.</title>
        <authorList>
            <person name="Tang R."/>
        </authorList>
    </citation>
    <scope>NUCLEOTIDE SEQUENCE [LARGE SCALE GENOMIC DNA]</scope>
    <source>
        <strain evidence="1 3">FJAT-54423</strain>
    </source>
</reference>
<keyword evidence="4" id="KW-1185">Reference proteome</keyword>
<evidence type="ECO:0008006" key="5">
    <source>
        <dbReference type="Google" id="ProtNLM"/>
    </source>
</evidence>
<name>A0A7T5EHN7_9BACL</name>
<dbReference type="RefSeq" id="WP_198826447.1">
    <property type="nucleotide sequence ID" value="NZ_CP066308.1"/>
</dbReference>
<dbReference type="EMBL" id="CP073708">
    <property type="protein sequence ID" value="QUO39892.1"/>
    <property type="molecule type" value="Genomic_DNA"/>
</dbReference>
<dbReference type="KEGG" id="bcop:JD108_12745"/>
<evidence type="ECO:0000313" key="4">
    <source>
        <dbReference type="Proteomes" id="UP000677234"/>
    </source>
</evidence>
<gene>
    <name evidence="1" type="ORF">JD108_12745</name>
    <name evidence="2" type="ORF">KDJ56_12690</name>
</gene>
<dbReference type="InterPro" id="IPR029068">
    <property type="entry name" value="Glyas_Bleomycin-R_OHBP_Dase"/>
</dbReference>
<evidence type="ECO:0000313" key="3">
    <source>
        <dbReference type="Proteomes" id="UP000595847"/>
    </source>
</evidence>
<accession>A0A7T5EHN7</accession>
<dbReference type="Proteomes" id="UP000595847">
    <property type="component" value="Chromosome"/>
</dbReference>
<reference evidence="2" key="2">
    <citation type="submission" date="2021-04" db="EMBL/GenBank/DDBJ databases">
        <title>Brevibacillus composti FJAT-54423, complete genome.</title>
        <authorList>
            <person name="Tang R."/>
        </authorList>
    </citation>
    <scope>NUCLEOTIDE SEQUENCE</scope>
    <source>
        <strain evidence="2">FJAT-54424</strain>
    </source>
</reference>
<evidence type="ECO:0000313" key="2">
    <source>
        <dbReference type="EMBL" id="QUO39892.1"/>
    </source>
</evidence>
<protein>
    <recommendedName>
        <fullName evidence="5">VOC domain-containing protein</fullName>
    </recommendedName>
</protein>